<evidence type="ECO:0000256" key="1">
    <source>
        <dbReference type="SAM" id="Phobius"/>
    </source>
</evidence>
<evidence type="ECO:0000313" key="2">
    <source>
        <dbReference type="EMBL" id="GAH89333.1"/>
    </source>
</evidence>
<keyword evidence="1" id="KW-0472">Membrane</keyword>
<accession>X1L576</accession>
<feature type="transmembrane region" description="Helical" evidence="1">
    <location>
        <begin position="85"/>
        <end position="103"/>
    </location>
</feature>
<dbReference type="Pfam" id="PF14248">
    <property type="entry name" value="DUF4345"/>
    <property type="match status" value="1"/>
</dbReference>
<comment type="caution">
    <text evidence="2">The sequence shown here is derived from an EMBL/GenBank/DDBJ whole genome shotgun (WGS) entry which is preliminary data.</text>
</comment>
<dbReference type="InterPro" id="IPR025597">
    <property type="entry name" value="DUF4345"/>
</dbReference>
<protein>
    <submittedName>
        <fullName evidence="2">Uncharacterized protein</fullName>
    </submittedName>
</protein>
<gene>
    <name evidence="2" type="ORF">S03H2_56773</name>
</gene>
<feature type="transmembrane region" description="Helical" evidence="1">
    <location>
        <begin position="27"/>
        <end position="48"/>
    </location>
</feature>
<organism evidence="2">
    <name type="scientific">marine sediment metagenome</name>
    <dbReference type="NCBI Taxonomy" id="412755"/>
    <lineage>
        <taxon>unclassified sequences</taxon>
        <taxon>metagenomes</taxon>
        <taxon>ecological metagenomes</taxon>
    </lineage>
</organism>
<dbReference type="AlphaFoldDB" id="X1L576"/>
<feature type="non-terminal residue" evidence="2">
    <location>
        <position position="1"/>
    </location>
</feature>
<name>X1L576_9ZZZZ</name>
<keyword evidence="1" id="KW-1133">Transmembrane helix</keyword>
<reference evidence="2" key="1">
    <citation type="journal article" date="2014" name="Front. Microbiol.">
        <title>High frequency of phylogenetically diverse reductive dehalogenase-homologous genes in deep subseafloor sedimentary metagenomes.</title>
        <authorList>
            <person name="Kawai M."/>
            <person name="Futagami T."/>
            <person name="Toyoda A."/>
            <person name="Takaki Y."/>
            <person name="Nishi S."/>
            <person name="Hori S."/>
            <person name="Arai W."/>
            <person name="Tsubouchi T."/>
            <person name="Morono Y."/>
            <person name="Uchiyama I."/>
            <person name="Ito T."/>
            <person name="Fujiyama A."/>
            <person name="Inagaki F."/>
            <person name="Takami H."/>
        </authorList>
    </citation>
    <scope>NUCLEOTIDE SEQUENCE</scope>
    <source>
        <strain evidence="2">Expedition CK06-06</strain>
    </source>
</reference>
<proteinExistence type="predicted"/>
<feature type="transmembrane region" description="Helical" evidence="1">
    <location>
        <begin position="57"/>
        <end position="79"/>
    </location>
</feature>
<dbReference type="EMBL" id="BARU01036350">
    <property type="protein sequence ID" value="GAH89333.1"/>
    <property type="molecule type" value="Genomic_DNA"/>
</dbReference>
<keyword evidence="1" id="KW-0812">Transmembrane</keyword>
<sequence length="113" mass="12517">FVFRGLPAFFACEAVANLFGLEYIEGALPYVHAFGAVMLCLGVLLFIASKNPKKHRLVVDIGILRFSLGAIAQLITWAMMGSLHIFWWIHMAIDIILVGLLLASRFKLSVKAI</sequence>